<keyword evidence="4" id="KW-1185">Reference proteome</keyword>
<feature type="domain" description="Ketosynthase family 3 (KS3)" evidence="2">
    <location>
        <begin position="2"/>
        <end position="412"/>
    </location>
</feature>
<reference evidence="3 4" key="1">
    <citation type="submission" date="2017-06" db="EMBL/GenBank/DDBJ databases">
        <title>Genome sequencing of cyanobaciteial culture collection at National Institute for Environmental Studies (NIES).</title>
        <authorList>
            <person name="Hirose Y."/>
            <person name="Shimura Y."/>
            <person name="Fujisawa T."/>
            <person name="Nakamura Y."/>
            <person name="Kawachi M."/>
        </authorList>
    </citation>
    <scope>NUCLEOTIDE SEQUENCE [LARGE SCALE GENOMIC DNA]</scope>
    <source>
        <strain evidence="3 4">NIES-4072</strain>
    </source>
</reference>
<sequence>MTVKLAIVGMEAFFGTCYGLDKFERSIYDATQYFIPIPPIRRQDIQAKLPTLEEEDYHNNQALLGAYIQDLEIDAFHFKIPPNDIDKHDPKQLLMLKVIDQALRDAKLDQKQKRLQMAIVAVINENQVNQLDRKLVETGDNDNILSEKTNTVFQKISTLWNTSGPNFVVNAKENSVFEALEIAKTLLTVGPVDCVVVSAVNFAGVDCVMSGKPTLSYDYNASGSIVGEGAGAIVLKRYEKAKHDRDRIYAVIDAVSHLYESSTNPAESVKQSCQKAFAKAGVSPVDIGYLEVFAGGNEQQDHAEIQGLIEAYQVPNSELSCAIGSVKANIGHTYIASGIASLIKTALCLYNRYIPATPQWTSPKNPEIWQDSPFYVATESRPWFLNSAQTTRVAAINSLASDGTYAHIILSEDSGSQDCNHRYLEQSPFYLFPIAANNQSGLLEQLETLEQTIKNSCSLSTVASQTFATFQNNPQAIYALAMVGHNQDELLREIQRGRKGIANAFACGKDWKSPSGSYFTAKPQGKQGHIAFIYPGAFNSYIGMGRKLFYFFPKIFERATSFVSQPNLFFREKLLYPRSLNQISKRQLEDIEAKLLDDPLSMQVSGTGFSVLLTHILRDYFQIQPQAAFGYSMGESTMLYSLNVWTSGDNVNKFVHSSELFQTRLVGAKKTVRDYWGLPENLHEDEAVWHSYVLMAPLSSVVSRLKQETQVYLTNINTPNEVVIAGEPQACQRVIADLNCDAFRAPADLVLHCEPMASEYDQLIKLNSSPTQNVSGINFYSSANYDLMPLDKESLAHRVSQGFCQRVDFPRLLNQVYEDGARIFIEVGPGNTCSRWIADNLQQKEHVTISINRRGADEYTTIVKALAQLLSHRASVDLSPLYCTRAESSNQKKSFLRNINLEKYPLMPTSLSVNNNKSDENLDSIHLSQSTISVSKKSSNVIFDQADILEFAQGQVSKVLGKDYEIIDPYPRRVRLPSPPYLFISRVNKIEGVRGEYGYGFVQTEYDLPSDAWFAVDGQIPIGIYEEAGQGFLLLLGYLGTDFDNQGQRSFRLLDLTATFLSDQPEDIKTMRYDVKINSAVKTASNLVVFFSGECFLNEKLFLKISGGCAGLFSDEELEQGQGIIFTERDEKERSQIQKQSFQPLLSCQKLTFDHQDLLHLTQGNIAACFGTNYQQDGLNPSLRLPSEKLLMFDKVLSVDPQGGAAGLGLVIGTKTVEPNDWYFLCHFKNDPTMPGSLMVEGSCQLLQFYLLFLGLQTCTKNARFQAIAQLPQIVRFRGQVTPAFSTLTYRLEVIEMERSPNPFAIANVEIIYGNKTIAYIKNLGIQLSEKNIKP</sequence>
<dbReference type="InterPro" id="IPR014031">
    <property type="entry name" value="Ketoacyl_synth_C"/>
</dbReference>
<comment type="similarity">
    <text evidence="1">Belongs to the thiolase-like superfamily. Beta-ketoacyl-ACP synthases family.</text>
</comment>
<dbReference type="InterPro" id="IPR014043">
    <property type="entry name" value="Acyl_transferase_dom"/>
</dbReference>
<dbReference type="Pfam" id="PF07977">
    <property type="entry name" value="FabA"/>
    <property type="match status" value="1"/>
</dbReference>
<dbReference type="SMART" id="SM00825">
    <property type="entry name" value="PKS_KS"/>
    <property type="match status" value="1"/>
</dbReference>
<evidence type="ECO:0000313" key="4">
    <source>
        <dbReference type="Proteomes" id="UP000245124"/>
    </source>
</evidence>
<dbReference type="PROSITE" id="PS52004">
    <property type="entry name" value="KS3_2"/>
    <property type="match status" value="1"/>
</dbReference>
<proteinExistence type="inferred from homology"/>
<comment type="caution">
    <text evidence="3">The sequence shown here is derived from an EMBL/GenBank/DDBJ whole genome shotgun (WGS) entry which is preliminary data.</text>
</comment>
<dbReference type="RefSeq" id="WP_109009593.1">
    <property type="nucleotide sequence ID" value="NZ_BDUD01000001.1"/>
</dbReference>
<gene>
    <name evidence="3" type="ORF">NIES4072_35120</name>
</gene>
<dbReference type="Gene3D" id="3.30.70.250">
    <property type="entry name" value="Malonyl-CoA ACP transacylase, ACP-binding"/>
    <property type="match status" value="1"/>
</dbReference>
<dbReference type="SMART" id="SM00827">
    <property type="entry name" value="PKS_AT"/>
    <property type="match status" value="1"/>
</dbReference>
<dbReference type="InterPro" id="IPR016035">
    <property type="entry name" value="Acyl_Trfase/lysoPLipase"/>
</dbReference>
<dbReference type="Gene3D" id="3.10.129.10">
    <property type="entry name" value="Hotdog Thioesterase"/>
    <property type="match status" value="2"/>
</dbReference>
<dbReference type="Gene3D" id="3.40.47.10">
    <property type="match status" value="1"/>
</dbReference>
<dbReference type="InterPro" id="IPR016039">
    <property type="entry name" value="Thiolase-like"/>
</dbReference>
<dbReference type="SUPFAM" id="SSF53901">
    <property type="entry name" value="Thiolase-like"/>
    <property type="match status" value="2"/>
</dbReference>
<dbReference type="InterPro" id="IPR029069">
    <property type="entry name" value="HotDog_dom_sf"/>
</dbReference>
<dbReference type="InterPro" id="IPR016036">
    <property type="entry name" value="Malonyl_transacylase_ACP-bd"/>
</dbReference>
<dbReference type="InterPro" id="IPR013114">
    <property type="entry name" value="FabA_FabZ"/>
</dbReference>
<dbReference type="SUPFAM" id="SSF54637">
    <property type="entry name" value="Thioesterase/thiol ester dehydrase-isomerase"/>
    <property type="match status" value="2"/>
</dbReference>
<name>A0A2R5FUE8_NOSCO</name>
<dbReference type="SUPFAM" id="SSF52151">
    <property type="entry name" value="FabD/lysophospholipase-like"/>
    <property type="match status" value="1"/>
</dbReference>
<keyword evidence="1" id="KW-0808">Transferase</keyword>
<dbReference type="InterPro" id="IPR014181">
    <property type="entry name" value="Omega3_polyunsat_FA_synth-like"/>
</dbReference>
<dbReference type="Gene3D" id="3.40.366.10">
    <property type="entry name" value="Malonyl-Coenzyme A Acyl Carrier Protein, domain 2"/>
    <property type="match status" value="2"/>
</dbReference>
<dbReference type="GO" id="GO:0016746">
    <property type="term" value="F:acyltransferase activity"/>
    <property type="evidence" value="ECO:0007669"/>
    <property type="project" value="InterPro"/>
</dbReference>
<dbReference type="SUPFAM" id="SSF55048">
    <property type="entry name" value="Probable ACP-binding domain of malonyl-CoA ACP transacylase"/>
    <property type="match status" value="1"/>
</dbReference>
<evidence type="ECO:0000313" key="3">
    <source>
        <dbReference type="EMBL" id="GBG19843.1"/>
    </source>
</evidence>
<dbReference type="Pfam" id="PF00109">
    <property type="entry name" value="ketoacyl-synt"/>
    <property type="match status" value="1"/>
</dbReference>
<evidence type="ECO:0000259" key="2">
    <source>
        <dbReference type="PROSITE" id="PS52004"/>
    </source>
</evidence>
<accession>A0A2R5FUE8</accession>
<dbReference type="CDD" id="cd00833">
    <property type="entry name" value="PKS"/>
    <property type="match status" value="1"/>
</dbReference>
<dbReference type="PANTHER" id="PTHR43074:SF1">
    <property type="entry name" value="BETA-KETOACYL SYNTHASE FAMILY PROTEIN-RELATED"/>
    <property type="match status" value="1"/>
</dbReference>
<dbReference type="Pfam" id="PF02801">
    <property type="entry name" value="Ketoacyl-synt_C"/>
    <property type="match status" value="1"/>
</dbReference>
<dbReference type="InterPro" id="IPR014030">
    <property type="entry name" value="Ketoacyl_synth_N"/>
</dbReference>
<dbReference type="NCBIfam" id="TIGR02816">
    <property type="entry name" value="pfaB_fam"/>
    <property type="match status" value="1"/>
</dbReference>
<organism evidence="3 4">
    <name type="scientific">Nostoc commune NIES-4072</name>
    <dbReference type="NCBI Taxonomy" id="2005467"/>
    <lineage>
        <taxon>Bacteria</taxon>
        <taxon>Bacillati</taxon>
        <taxon>Cyanobacteriota</taxon>
        <taxon>Cyanophyceae</taxon>
        <taxon>Nostocales</taxon>
        <taxon>Nostocaceae</taxon>
        <taxon>Nostoc</taxon>
    </lineage>
</organism>
<dbReference type="PANTHER" id="PTHR43074">
    <property type="entry name" value="OMEGA-3 POLYUNSATURATED FATTY ACID SYNTHASE PFAB-RELATED"/>
    <property type="match status" value="1"/>
</dbReference>
<dbReference type="InterPro" id="IPR052568">
    <property type="entry name" value="PKS-FAS_Synthase"/>
</dbReference>
<dbReference type="InterPro" id="IPR001227">
    <property type="entry name" value="Ac_transferase_dom_sf"/>
</dbReference>
<dbReference type="OrthoDB" id="499075at2"/>
<evidence type="ECO:0000256" key="1">
    <source>
        <dbReference type="RuleBase" id="RU003694"/>
    </source>
</evidence>
<protein>
    <recommendedName>
        <fullName evidence="2">Ketosynthase family 3 (KS3) domain-containing protein</fullName>
    </recommendedName>
</protein>
<dbReference type="InterPro" id="IPR020841">
    <property type="entry name" value="PKS_Beta-ketoAc_synthase_dom"/>
</dbReference>
<dbReference type="EMBL" id="BDUD01000001">
    <property type="protein sequence ID" value="GBG19843.1"/>
    <property type="molecule type" value="Genomic_DNA"/>
</dbReference>
<dbReference type="Proteomes" id="UP000245124">
    <property type="component" value="Unassembled WGS sequence"/>
</dbReference>